<dbReference type="OrthoDB" id="9808097at2"/>
<evidence type="ECO:0000256" key="7">
    <source>
        <dbReference type="ARBA" id="ARBA00034078"/>
    </source>
</evidence>
<evidence type="ECO:0000256" key="4">
    <source>
        <dbReference type="ARBA" id="ARBA00023004"/>
    </source>
</evidence>
<keyword evidence="5" id="KW-0411">Iron-sulfur</keyword>
<dbReference type="Proteomes" id="UP000252669">
    <property type="component" value="Unassembled WGS sequence"/>
</dbReference>
<dbReference type="GO" id="GO:0016226">
    <property type="term" value="P:iron-sulfur cluster assembly"/>
    <property type="evidence" value="ECO:0007669"/>
    <property type="project" value="InterPro"/>
</dbReference>
<keyword evidence="3" id="KW-0479">Metal-binding</keyword>
<dbReference type="CDD" id="cd06664">
    <property type="entry name" value="IscU_like"/>
    <property type="match status" value="1"/>
</dbReference>
<evidence type="ECO:0000256" key="1">
    <source>
        <dbReference type="ARBA" id="ARBA00015278"/>
    </source>
</evidence>
<dbReference type="InterPro" id="IPR002871">
    <property type="entry name" value="NIF_FeS_clus_asmbl_NifU_N"/>
</dbReference>
<evidence type="ECO:0000256" key="6">
    <source>
        <dbReference type="ARBA" id="ARBA00023231"/>
    </source>
</evidence>
<dbReference type="AlphaFoldDB" id="A0A366MTL3"/>
<dbReference type="RefSeq" id="WP_113893270.1">
    <property type="nucleotide sequence ID" value="NZ_JANJGA010000007.1"/>
</dbReference>
<dbReference type="InterPro" id="IPR034904">
    <property type="entry name" value="FSCA_dom_sf"/>
</dbReference>
<keyword evidence="2" id="KW-0001">2Fe-2S</keyword>
<feature type="domain" description="NIF system FeS cluster assembly NifU N-terminal" evidence="9">
    <location>
        <begin position="8"/>
        <end position="115"/>
    </location>
</feature>
<evidence type="ECO:0000313" key="11">
    <source>
        <dbReference type="EMBL" id="RBQ29591.1"/>
    </source>
</evidence>
<dbReference type="Gene3D" id="3.90.1010.10">
    <property type="match status" value="1"/>
</dbReference>
<dbReference type="GO" id="GO:0051537">
    <property type="term" value="F:2 iron, 2 sulfur cluster binding"/>
    <property type="evidence" value="ECO:0007669"/>
    <property type="project" value="UniProtKB-KW"/>
</dbReference>
<dbReference type="GO" id="GO:0005506">
    <property type="term" value="F:iron ion binding"/>
    <property type="evidence" value="ECO:0007669"/>
    <property type="project" value="InterPro"/>
</dbReference>
<evidence type="ECO:0000256" key="5">
    <source>
        <dbReference type="ARBA" id="ARBA00023014"/>
    </source>
</evidence>
<keyword evidence="6" id="KW-0535">Nitrogen fixation</keyword>
<dbReference type="Pfam" id="PF04324">
    <property type="entry name" value="Fer2_BFD"/>
    <property type="match status" value="1"/>
</dbReference>
<proteinExistence type="predicted"/>
<dbReference type="SUPFAM" id="SSF82649">
    <property type="entry name" value="SufE/NifU"/>
    <property type="match status" value="1"/>
</dbReference>
<dbReference type="PANTHER" id="PTHR10093">
    <property type="entry name" value="IRON-SULFUR CLUSTER ASSEMBLY ENZYME NIFU HOMOLOG"/>
    <property type="match status" value="1"/>
</dbReference>
<dbReference type="InterPro" id="IPR007419">
    <property type="entry name" value="BFD-like_2Fe2S-bd_dom"/>
</dbReference>
<evidence type="ECO:0000259" key="10">
    <source>
        <dbReference type="Pfam" id="PF04324"/>
    </source>
</evidence>
<feature type="domain" description="BFD-like [2Fe-2S]-binding" evidence="10">
    <location>
        <begin position="152"/>
        <end position="194"/>
    </location>
</feature>
<accession>A0A366MTL3</accession>
<sequence length="315" mass="35865">MKENDKKEYSSKILERIDEPKNLGLITKEKAKEFNLKLLSSDYESNAGDSIRLYWAVDKQSNIIMDAKFQSFGSGIIIALNDMMTELCIGKTVEKASKITKTDVEFALRDRPEIPAMNIQELYDKTLNFVVIKKVALSYTEVDVSSFDDDYLVCECARVNLGDIKSAIKQFDLKTIEDIGQITKAGIFCKSCQKEGGLEEKEIYLTDILEYTRKEIDEQKQKEQERSQIDFESLSKEEKLKLIDEVLDEDVRPMLVMDGGNMEILDLVESKPHYDLYIRYLGACSGCSSGSMGTLYAIESILQDKVFVDLRVLPI</sequence>
<name>A0A366MTL3_9BACT</name>
<comment type="cofactor">
    <cofactor evidence="7">
        <name>[2Fe-2S] cluster</name>
        <dbReference type="ChEBI" id="CHEBI:190135"/>
    </cofactor>
</comment>
<dbReference type="SUPFAM" id="SSF117916">
    <property type="entry name" value="Fe-S cluster assembly (FSCA) domain-like"/>
    <property type="match status" value="1"/>
</dbReference>
<dbReference type="EMBL" id="PDKB01000004">
    <property type="protein sequence ID" value="RBQ29591.1"/>
    <property type="molecule type" value="Genomic_DNA"/>
</dbReference>
<dbReference type="Gene3D" id="3.30.300.130">
    <property type="entry name" value="Fe-S cluster assembly (FSCA)"/>
    <property type="match status" value="1"/>
</dbReference>
<keyword evidence="4" id="KW-0408">Iron</keyword>
<reference evidence="11 12" key="1">
    <citation type="submission" date="2017-10" db="EMBL/GenBank/DDBJ databases">
        <title>Genomics of the genus Arcobacter.</title>
        <authorList>
            <person name="Perez-Cataluna A."/>
            <person name="Figueras M.J."/>
        </authorList>
    </citation>
    <scope>NUCLEOTIDE SEQUENCE [LARGE SCALE GENOMIC DNA]</scope>
    <source>
        <strain evidence="11 12">CECT 9230</strain>
    </source>
</reference>
<evidence type="ECO:0000259" key="9">
    <source>
        <dbReference type="Pfam" id="PF01592"/>
    </source>
</evidence>
<gene>
    <name evidence="11" type="ORF">CRU91_03035</name>
</gene>
<protein>
    <recommendedName>
        <fullName evidence="1">Nitrogen fixation protein NifU</fullName>
    </recommendedName>
</protein>
<evidence type="ECO:0000256" key="3">
    <source>
        <dbReference type="ARBA" id="ARBA00022723"/>
    </source>
</evidence>
<evidence type="ECO:0000259" key="8">
    <source>
        <dbReference type="Pfam" id="PF01106"/>
    </source>
</evidence>
<dbReference type="Pfam" id="PF01106">
    <property type="entry name" value="NifU"/>
    <property type="match status" value="1"/>
</dbReference>
<dbReference type="Pfam" id="PF01592">
    <property type="entry name" value="NifU_N"/>
    <property type="match status" value="1"/>
</dbReference>
<dbReference type="InterPro" id="IPR001075">
    <property type="entry name" value="NIF_FeS_clus_asmbl_NifU_C"/>
</dbReference>
<organism evidence="11 12">
    <name type="scientific">Aliarcobacter vitoriensis</name>
    <dbReference type="NCBI Taxonomy" id="2011099"/>
    <lineage>
        <taxon>Bacteria</taxon>
        <taxon>Pseudomonadati</taxon>
        <taxon>Campylobacterota</taxon>
        <taxon>Epsilonproteobacteria</taxon>
        <taxon>Campylobacterales</taxon>
        <taxon>Arcobacteraceae</taxon>
        <taxon>Aliarcobacter</taxon>
    </lineage>
</organism>
<evidence type="ECO:0000256" key="2">
    <source>
        <dbReference type="ARBA" id="ARBA00022714"/>
    </source>
</evidence>
<keyword evidence="12" id="KW-1185">Reference proteome</keyword>
<dbReference type="InterPro" id="IPR041854">
    <property type="entry name" value="BFD-like_2Fe2S-bd_dom_sf"/>
</dbReference>
<evidence type="ECO:0000313" key="12">
    <source>
        <dbReference type="Proteomes" id="UP000252669"/>
    </source>
</evidence>
<comment type="caution">
    <text evidence="11">The sequence shown here is derived from an EMBL/GenBank/DDBJ whole genome shotgun (WGS) entry which is preliminary data.</text>
</comment>
<feature type="domain" description="NIF system FeS cluster assembly NifU C-terminal" evidence="8">
    <location>
        <begin position="243"/>
        <end position="310"/>
    </location>
</feature>
<dbReference type="Gene3D" id="1.10.10.1100">
    <property type="entry name" value="BFD-like [2Fe-2S]-binding domain"/>
    <property type="match status" value="1"/>
</dbReference>